<dbReference type="Proteomes" id="UP000595564">
    <property type="component" value="Chromosome"/>
</dbReference>
<name>A0A7R6PEF0_9BACT</name>
<evidence type="ECO:0000313" key="3">
    <source>
        <dbReference type="Proteomes" id="UP000595564"/>
    </source>
</evidence>
<proteinExistence type="predicted"/>
<keyword evidence="1" id="KW-0812">Transmembrane</keyword>
<dbReference type="AlphaFoldDB" id="A0A7R6PEF0"/>
<evidence type="ECO:0000256" key="1">
    <source>
        <dbReference type="SAM" id="Phobius"/>
    </source>
</evidence>
<sequence>MKKEPSAMRGMLWMILISILLFWLPFFGPLIAGFVGGKKAGSVGSAILAVFLPAILIGIFLFFFGTVLSGIPGLGFVAGLGGFMLALTGIGPLLIGAIIGGALAE</sequence>
<dbReference type="RefSeq" id="WP_201328517.1">
    <property type="nucleotide sequence ID" value="NZ_AP017470.1"/>
</dbReference>
<organism evidence="2 3">
    <name type="scientific">Thermotomaculum hydrothermale</name>
    <dbReference type="NCBI Taxonomy" id="981385"/>
    <lineage>
        <taxon>Bacteria</taxon>
        <taxon>Pseudomonadati</taxon>
        <taxon>Acidobacteriota</taxon>
        <taxon>Holophagae</taxon>
        <taxon>Thermotomaculales</taxon>
        <taxon>Thermotomaculaceae</taxon>
        <taxon>Thermotomaculum</taxon>
    </lineage>
</organism>
<dbReference type="KEGG" id="thyd:TTHT_0596"/>
<feature type="transmembrane region" description="Helical" evidence="1">
    <location>
        <begin position="12"/>
        <end position="37"/>
    </location>
</feature>
<keyword evidence="1" id="KW-0472">Membrane</keyword>
<keyword evidence="1" id="KW-1133">Transmembrane helix</keyword>
<protein>
    <submittedName>
        <fullName evidence="2">Uncharacterized protein</fullName>
    </submittedName>
</protein>
<dbReference type="EMBL" id="AP017470">
    <property type="protein sequence ID" value="BBB32178.1"/>
    <property type="molecule type" value="Genomic_DNA"/>
</dbReference>
<feature type="transmembrane region" description="Helical" evidence="1">
    <location>
        <begin position="43"/>
        <end position="64"/>
    </location>
</feature>
<keyword evidence="3" id="KW-1185">Reference proteome</keyword>
<reference evidence="2 3" key="1">
    <citation type="journal article" date="2012" name="Extremophiles">
        <title>Thermotomaculum hydrothermale gen. nov., sp. nov., a novel heterotrophic thermophile within the phylum Acidobacteria from a deep-sea hydrothermal vent chimney in the Southern Okinawa Trough.</title>
        <authorList>
            <person name="Izumi H."/>
            <person name="Nunoura T."/>
            <person name="Miyazaki M."/>
            <person name="Mino S."/>
            <person name="Toki T."/>
            <person name="Takai K."/>
            <person name="Sako Y."/>
            <person name="Sawabe T."/>
            <person name="Nakagawa S."/>
        </authorList>
    </citation>
    <scope>NUCLEOTIDE SEQUENCE [LARGE SCALE GENOMIC DNA]</scope>
    <source>
        <strain evidence="2 3">AC55</strain>
    </source>
</reference>
<accession>A0A7R6PEF0</accession>
<feature type="transmembrane region" description="Helical" evidence="1">
    <location>
        <begin position="76"/>
        <end position="104"/>
    </location>
</feature>
<evidence type="ECO:0000313" key="2">
    <source>
        <dbReference type="EMBL" id="BBB32178.1"/>
    </source>
</evidence>
<gene>
    <name evidence="2" type="ORF">TTHT_0596</name>
</gene>